<dbReference type="InterPro" id="IPR029063">
    <property type="entry name" value="SAM-dependent_MTases_sf"/>
</dbReference>
<dbReference type="InterPro" id="IPR016461">
    <property type="entry name" value="COMT-like"/>
</dbReference>
<dbReference type="EMBL" id="CP021978">
    <property type="protein sequence ID" value="QCD57330.1"/>
    <property type="molecule type" value="Genomic_DNA"/>
</dbReference>
<dbReference type="RefSeq" id="WP_175433905.1">
    <property type="nucleotide sequence ID" value="NZ_CP021978.1"/>
</dbReference>
<evidence type="ECO:0000259" key="5">
    <source>
        <dbReference type="Pfam" id="PF13649"/>
    </source>
</evidence>
<organism evidence="6 7">
    <name type="scientific">Streptomyces hawaiiensis</name>
    <dbReference type="NCBI Taxonomy" id="67305"/>
    <lineage>
        <taxon>Bacteria</taxon>
        <taxon>Bacillati</taxon>
        <taxon>Actinomycetota</taxon>
        <taxon>Actinomycetes</taxon>
        <taxon>Kitasatosporales</taxon>
        <taxon>Streptomycetaceae</taxon>
        <taxon>Streptomyces</taxon>
    </lineage>
</organism>
<dbReference type="KEGG" id="shaw:CEB94_22665"/>
<gene>
    <name evidence="6" type="ORF">CEB94_22665</name>
</gene>
<dbReference type="Proteomes" id="UP000495940">
    <property type="component" value="Chromosome"/>
</dbReference>
<dbReference type="GO" id="GO:0032259">
    <property type="term" value="P:methylation"/>
    <property type="evidence" value="ECO:0007669"/>
    <property type="project" value="UniProtKB-KW"/>
</dbReference>
<evidence type="ECO:0000313" key="7">
    <source>
        <dbReference type="Proteomes" id="UP000495940"/>
    </source>
</evidence>
<evidence type="ECO:0000313" key="6">
    <source>
        <dbReference type="EMBL" id="QCD57330.1"/>
    </source>
</evidence>
<dbReference type="GO" id="GO:0008168">
    <property type="term" value="F:methyltransferase activity"/>
    <property type="evidence" value="ECO:0007669"/>
    <property type="project" value="UniProtKB-KW"/>
</dbReference>
<evidence type="ECO:0000256" key="3">
    <source>
        <dbReference type="ARBA" id="ARBA00022691"/>
    </source>
</evidence>
<dbReference type="Gene3D" id="3.40.50.150">
    <property type="entry name" value="Vaccinia Virus protein VP39"/>
    <property type="match status" value="1"/>
</dbReference>
<dbReference type="PANTHER" id="PTHR43712:SF2">
    <property type="entry name" value="O-METHYLTRANSFERASE CICE"/>
    <property type="match status" value="1"/>
</dbReference>
<keyword evidence="3" id="KW-0949">S-adenosyl-L-methionine</keyword>
<dbReference type="InterPro" id="IPR012967">
    <property type="entry name" value="COMT_dimerisation"/>
</dbReference>
<keyword evidence="1" id="KW-0489">Methyltransferase</keyword>
<dbReference type="PANTHER" id="PTHR43712">
    <property type="entry name" value="PUTATIVE (AFU_ORTHOLOGUE AFUA_4G14580)-RELATED"/>
    <property type="match status" value="1"/>
</dbReference>
<name>A0A6G5RH29_9ACTN</name>
<evidence type="ECO:0000256" key="2">
    <source>
        <dbReference type="ARBA" id="ARBA00022679"/>
    </source>
</evidence>
<dbReference type="SUPFAM" id="SSF53335">
    <property type="entry name" value="S-adenosyl-L-methionine-dependent methyltransferases"/>
    <property type="match status" value="1"/>
</dbReference>
<dbReference type="Pfam" id="PF13649">
    <property type="entry name" value="Methyltransf_25"/>
    <property type="match status" value="1"/>
</dbReference>
<reference evidence="6 7" key="1">
    <citation type="submission" date="2017-06" db="EMBL/GenBank/DDBJ databases">
        <title>Complete Genome Sequence of Streptomyces hawaiiensis NRRL 15010 and insights into acyldepsipeptides biosynthesis.</title>
        <authorList>
            <person name="Mariita R.M."/>
            <person name="Sello J.K."/>
        </authorList>
    </citation>
    <scope>NUCLEOTIDE SEQUENCE [LARGE SCALE GENOMIC DNA]</scope>
    <source>
        <strain evidence="6 7">ATCC 12236</strain>
    </source>
</reference>
<feature type="domain" description="O-methyltransferase dimerisation" evidence="4">
    <location>
        <begin position="21"/>
        <end position="91"/>
    </location>
</feature>
<sequence length="337" mass="36536">MSEQPGTTTTPARILDFAWGLGRTATLVTALDLDVFTSIAEGHDTVEDLAHRTGASLRGLRALLTALHASEFVHREGDRYRLADDTALYLVRGSRAYLGDMRHIHRELNFRIWPQLTEAVRTDTPCQEIFADRADDVWTKITPYLDALAVGAGRWIAGVAGDLVKPRPRILDVGCGYGGSGRALAESWDGAVVGIDREVSVSQARRLAREAGLGDRAEYWAGDLFAVPWDGPYDVILLGNLLHGYPPAQVLKILELCTAALADDGVLLLDEIVPDDTETDPVGAFFSLQMLMTSAGSAHGLDDYGRWLADVGLPVRRQLRAPTGPGTLVVATRGRPS</sequence>
<keyword evidence="7" id="KW-1185">Reference proteome</keyword>
<protein>
    <recommendedName>
        <fullName evidence="8">SAM-dependent methyltransferase</fullName>
    </recommendedName>
</protein>
<accession>A0A6G5RH29</accession>
<dbReference type="InterPro" id="IPR036390">
    <property type="entry name" value="WH_DNA-bd_sf"/>
</dbReference>
<dbReference type="Pfam" id="PF08100">
    <property type="entry name" value="Dimerisation"/>
    <property type="match status" value="1"/>
</dbReference>
<dbReference type="GO" id="GO:0046983">
    <property type="term" value="F:protein dimerization activity"/>
    <property type="evidence" value="ECO:0007669"/>
    <property type="project" value="InterPro"/>
</dbReference>
<dbReference type="PROSITE" id="PS51683">
    <property type="entry name" value="SAM_OMT_II"/>
    <property type="match status" value="1"/>
</dbReference>
<feature type="domain" description="Methyltransferase" evidence="5">
    <location>
        <begin position="170"/>
        <end position="265"/>
    </location>
</feature>
<dbReference type="CDD" id="cd02440">
    <property type="entry name" value="AdoMet_MTases"/>
    <property type="match status" value="1"/>
</dbReference>
<proteinExistence type="predicted"/>
<dbReference type="InterPro" id="IPR041698">
    <property type="entry name" value="Methyltransf_25"/>
</dbReference>
<evidence type="ECO:0000259" key="4">
    <source>
        <dbReference type="Pfam" id="PF08100"/>
    </source>
</evidence>
<evidence type="ECO:0008006" key="8">
    <source>
        <dbReference type="Google" id="ProtNLM"/>
    </source>
</evidence>
<keyword evidence="2" id="KW-0808">Transferase</keyword>
<dbReference type="AlphaFoldDB" id="A0A6G5RH29"/>
<evidence type="ECO:0000256" key="1">
    <source>
        <dbReference type="ARBA" id="ARBA00022603"/>
    </source>
</evidence>
<dbReference type="SUPFAM" id="SSF46785">
    <property type="entry name" value="Winged helix' DNA-binding domain"/>
    <property type="match status" value="1"/>
</dbReference>
<dbReference type="InterPro" id="IPR036388">
    <property type="entry name" value="WH-like_DNA-bd_sf"/>
</dbReference>
<dbReference type="Gene3D" id="1.10.10.10">
    <property type="entry name" value="Winged helix-like DNA-binding domain superfamily/Winged helix DNA-binding domain"/>
    <property type="match status" value="1"/>
</dbReference>